<protein>
    <recommendedName>
        <fullName evidence="5">Nodulation protein L</fullName>
    </recommendedName>
</protein>
<dbReference type="RefSeq" id="WP_301190856.1">
    <property type="nucleotide sequence ID" value="NZ_JAPDPJ010000027.1"/>
</dbReference>
<dbReference type="AlphaFoldDB" id="A0AAE3SFH7"/>
<evidence type="ECO:0000256" key="3">
    <source>
        <dbReference type="ARBA" id="ARBA00023315"/>
    </source>
</evidence>
<comment type="function">
    <text evidence="4">Acetyltransferase implicated in the O-acetylation of Nod factors.</text>
</comment>
<gene>
    <name evidence="6" type="ORF">OM075_12490</name>
</gene>
<keyword evidence="2" id="KW-0808">Transferase</keyword>
<evidence type="ECO:0000256" key="2">
    <source>
        <dbReference type="ARBA" id="ARBA00022679"/>
    </source>
</evidence>
<keyword evidence="3" id="KW-0012">Acyltransferase</keyword>
<proteinExistence type="inferred from homology"/>
<dbReference type="EMBL" id="JAPDPJ010000027">
    <property type="protein sequence ID" value="MCW3787291.1"/>
    <property type="molecule type" value="Genomic_DNA"/>
</dbReference>
<dbReference type="Proteomes" id="UP001209229">
    <property type="component" value="Unassembled WGS sequence"/>
</dbReference>
<evidence type="ECO:0000256" key="1">
    <source>
        <dbReference type="ARBA" id="ARBA00007274"/>
    </source>
</evidence>
<dbReference type="GO" id="GO:0008374">
    <property type="term" value="F:O-acyltransferase activity"/>
    <property type="evidence" value="ECO:0007669"/>
    <property type="project" value="TreeGrafter"/>
</dbReference>
<dbReference type="InterPro" id="IPR011004">
    <property type="entry name" value="Trimer_LpxA-like_sf"/>
</dbReference>
<comment type="similarity">
    <text evidence="1">Belongs to the transferase hexapeptide repeat family.</text>
</comment>
<dbReference type="InterPro" id="IPR051159">
    <property type="entry name" value="Hexapeptide_acetyltransf"/>
</dbReference>
<dbReference type="Gene3D" id="2.160.10.10">
    <property type="entry name" value="Hexapeptide repeat proteins"/>
    <property type="match status" value="1"/>
</dbReference>
<evidence type="ECO:0000313" key="7">
    <source>
        <dbReference type="Proteomes" id="UP001209229"/>
    </source>
</evidence>
<reference evidence="6" key="1">
    <citation type="submission" date="2022-10" db="EMBL/GenBank/DDBJ databases">
        <authorList>
            <person name="Yu W.X."/>
        </authorList>
    </citation>
    <scope>NUCLEOTIDE SEQUENCE</scope>
    <source>
        <strain evidence="6">AAT</strain>
    </source>
</reference>
<sequence length="180" mass="19775">MEDIKQNNKFPEVTYDAFAPEFVNMRKEAAQLTLKFNTTGDISYLEELFERKFEDVQINPPFHCNYGGNKIQFGKKVFINFNCAFQPFGEIIIGDHAFIGPNVQMYTAIHPTDPVKRVEGESSCSKIEIGDNVWIGGGSVILPGVSIGEGCTIGAGSVVTRSIPPRSVAVGNPCRVIKTV</sequence>
<accession>A0AAE3SFH7</accession>
<dbReference type="SUPFAM" id="SSF51161">
    <property type="entry name" value="Trimeric LpxA-like enzymes"/>
    <property type="match status" value="1"/>
</dbReference>
<dbReference type="PANTHER" id="PTHR23416:SF23">
    <property type="entry name" value="ACETYLTRANSFERASE C18B11.09C-RELATED"/>
    <property type="match status" value="1"/>
</dbReference>
<keyword evidence="7" id="KW-1185">Reference proteome</keyword>
<dbReference type="PANTHER" id="PTHR23416">
    <property type="entry name" value="SIALIC ACID SYNTHASE-RELATED"/>
    <property type="match status" value="1"/>
</dbReference>
<evidence type="ECO:0000313" key="6">
    <source>
        <dbReference type="EMBL" id="MCW3787291.1"/>
    </source>
</evidence>
<dbReference type="CDD" id="cd03357">
    <property type="entry name" value="LbH_MAT_GAT"/>
    <property type="match status" value="1"/>
</dbReference>
<organism evidence="6 7">
    <name type="scientific">Plebeiibacterium sediminum</name>
    <dbReference type="NCBI Taxonomy" id="2992112"/>
    <lineage>
        <taxon>Bacteria</taxon>
        <taxon>Pseudomonadati</taxon>
        <taxon>Bacteroidota</taxon>
        <taxon>Bacteroidia</taxon>
        <taxon>Marinilabiliales</taxon>
        <taxon>Marinilabiliaceae</taxon>
        <taxon>Plebeiibacterium</taxon>
    </lineage>
</organism>
<dbReference type="InterPro" id="IPR001451">
    <property type="entry name" value="Hexapep"/>
</dbReference>
<dbReference type="Pfam" id="PF00132">
    <property type="entry name" value="Hexapep"/>
    <property type="match status" value="1"/>
</dbReference>
<evidence type="ECO:0000256" key="5">
    <source>
        <dbReference type="ARBA" id="ARBA00067695"/>
    </source>
</evidence>
<evidence type="ECO:0000256" key="4">
    <source>
        <dbReference type="ARBA" id="ARBA00055587"/>
    </source>
</evidence>
<name>A0AAE3SFH7_9BACT</name>
<comment type="caution">
    <text evidence="6">The sequence shown here is derived from an EMBL/GenBank/DDBJ whole genome shotgun (WGS) entry which is preliminary data.</text>
</comment>
<dbReference type="FunFam" id="2.160.10.10:FF:000025">
    <property type="entry name" value="Hexapeptide-repeat containing-acetyltransferase"/>
    <property type="match status" value="1"/>
</dbReference>